<evidence type="ECO:0000313" key="2">
    <source>
        <dbReference type="Proteomes" id="UP000561438"/>
    </source>
</evidence>
<dbReference type="Proteomes" id="UP000561438">
    <property type="component" value="Unassembled WGS sequence"/>
</dbReference>
<keyword evidence="2" id="KW-1185">Reference proteome</keyword>
<name>A0A850GYB0_9SPHN</name>
<sequence>MRFHYTGEFSAACEQYDKASEAYSTFDDTGDDAAEREKECGDALTLAEGPFFDAKAYTPFEVLKKLDRAAERARDDFDIRDYYSLDAIRSDLDRLKRNEPSPSFALAFTLWRSAEQDHEDKCRNCDSESDISQASEDRAIKYRQLMQWPCATAGDFIAKQYVRLLGARGGCNSPEQCRNYTANPWDIDIEISEGEGAFDTIDKNTLYYDLDNCDVGMNLLAYGKLDFDAELWMEAADRLGQKVALQQQKDGRWDFWFSLEYDDEDEVSPRINRERDRLHRLLAWPGAERHKLVADEMRREWPQLVHVNPIGEAKLTLDEIDYSEEWTLEQLHAALEPLDAGQRQKVRDALRLTGDLKIIEAGALEAEGLVQ</sequence>
<organism evidence="1 2">
    <name type="scientific">Qipengyuania atrilutea</name>
    <dbReference type="NCBI Taxonomy" id="2744473"/>
    <lineage>
        <taxon>Bacteria</taxon>
        <taxon>Pseudomonadati</taxon>
        <taxon>Pseudomonadota</taxon>
        <taxon>Alphaproteobacteria</taxon>
        <taxon>Sphingomonadales</taxon>
        <taxon>Erythrobacteraceae</taxon>
        <taxon>Qipengyuania</taxon>
    </lineage>
</organism>
<comment type="caution">
    <text evidence="1">The sequence shown here is derived from an EMBL/GenBank/DDBJ whole genome shotgun (WGS) entry which is preliminary data.</text>
</comment>
<dbReference type="AlphaFoldDB" id="A0A850GYB0"/>
<dbReference type="EMBL" id="JABWGV010000001">
    <property type="protein sequence ID" value="NVD43476.1"/>
    <property type="molecule type" value="Genomic_DNA"/>
</dbReference>
<proteinExistence type="predicted"/>
<reference evidence="1 2" key="1">
    <citation type="submission" date="2020-06" db="EMBL/GenBank/DDBJ databases">
        <title>Altererythrobacter sp. HHU K3-1.</title>
        <authorList>
            <person name="Zhang D."/>
            <person name="Xue H."/>
        </authorList>
    </citation>
    <scope>NUCLEOTIDE SEQUENCE [LARGE SCALE GENOMIC DNA]</scope>
    <source>
        <strain evidence="1 2">HHU K3-1</strain>
    </source>
</reference>
<evidence type="ECO:0000313" key="1">
    <source>
        <dbReference type="EMBL" id="NVD43476.1"/>
    </source>
</evidence>
<gene>
    <name evidence="1" type="ORF">HUV48_00405</name>
</gene>
<accession>A0A850GYB0</accession>
<protein>
    <submittedName>
        <fullName evidence="1">Uncharacterized protein</fullName>
    </submittedName>
</protein>
<dbReference type="RefSeq" id="WP_176265810.1">
    <property type="nucleotide sequence ID" value="NZ_JABWGV010000001.1"/>
</dbReference>